<accession>A0AB34AII8</accession>
<protein>
    <submittedName>
        <fullName evidence="2">Uncharacterized protein</fullName>
    </submittedName>
</protein>
<name>A0AB34AII8_STAUR</name>
<reference evidence="2 3" key="1">
    <citation type="submission" date="2019-07" db="EMBL/GenBank/DDBJ databases">
        <title>Whole genome shotgun sequence of Staphylococcus cohnii subsp. urealyticus NBRC 109766.</title>
        <authorList>
            <person name="Hosoyama A."/>
            <person name="Uohara A."/>
            <person name="Ohji S."/>
            <person name="Ichikawa N."/>
        </authorList>
    </citation>
    <scope>NUCLEOTIDE SEQUENCE [LARGE SCALE GENOMIC DNA]</scope>
    <source>
        <strain evidence="2 3">NBRC 109766</strain>
    </source>
</reference>
<organism evidence="2 3">
    <name type="scientific">Staphylococcus ureilyticus</name>
    <name type="common">Staphylococcus cohnii subsp. urealyticus</name>
    <dbReference type="NCBI Taxonomy" id="94138"/>
    <lineage>
        <taxon>Bacteria</taxon>
        <taxon>Bacillati</taxon>
        <taxon>Bacillota</taxon>
        <taxon>Bacilli</taxon>
        <taxon>Bacillales</taxon>
        <taxon>Staphylococcaceae</taxon>
        <taxon>Staphylococcus</taxon>
        <taxon>Staphylococcus cohnii species complex</taxon>
    </lineage>
</organism>
<keyword evidence="1" id="KW-0812">Transmembrane</keyword>
<feature type="transmembrane region" description="Helical" evidence="1">
    <location>
        <begin position="6"/>
        <end position="26"/>
    </location>
</feature>
<keyword evidence="1" id="KW-1133">Transmembrane helix</keyword>
<evidence type="ECO:0000313" key="3">
    <source>
        <dbReference type="Proteomes" id="UP000321839"/>
    </source>
</evidence>
<comment type="caution">
    <text evidence="2">The sequence shown here is derived from an EMBL/GenBank/DDBJ whole genome shotgun (WGS) entry which is preliminary data.</text>
</comment>
<keyword evidence="3" id="KW-1185">Reference proteome</keyword>
<proteinExistence type="predicted"/>
<evidence type="ECO:0000256" key="1">
    <source>
        <dbReference type="SAM" id="Phobius"/>
    </source>
</evidence>
<dbReference type="AlphaFoldDB" id="A0AB34AII8"/>
<gene>
    <name evidence="2" type="ORF">SCO02_14210</name>
</gene>
<evidence type="ECO:0000313" key="2">
    <source>
        <dbReference type="EMBL" id="GEQ02980.1"/>
    </source>
</evidence>
<sequence length="51" mass="6043">MVNIVVWLTYITMLIIRYAEVFLVGFSDLQFIKLKANANNFKNLYKLLVNF</sequence>
<keyword evidence="1" id="KW-0472">Membrane</keyword>
<dbReference type="EMBL" id="BKAW01000007">
    <property type="protein sequence ID" value="GEQ02980.1"/>
    <property type="molecule type" value="Genomic_DNA"/>
</dbReference>
<dbReference type="Proteomes" id="UP000321839">
    <property type="component" value="Unassembled WGS sequence"/>
</dbReference>